<evidence type="ECO:0000313" key="3">
    <source>
        <dbReference type="Proteomes" id="UP001058553"/>
    </source>
</evidence>
<sequence length="118" mass="13317">MDAEVIKRLFVYESGEKLVLGDGVLKIENLTDQLKQALEGGRPVVFSNGVDDKELVEFLGLLIIELDTRSKQTGKAQELRERADEIETKMKRRDETIMKAVFPLSLCSTHKSHIGFLV</sequence>
<name>A0ABY5X423_ERWPY</name>
<protein>
    <submittedName>
        <fullName evidence="2">Uncharacterized protein</fullName>
    </submittedName>
</protein>
<organism evidence="2 3">
    <name type="scientific">Erwinia pyrifoliae</name>
    <dbReference type="NCBI Taxonomy" id="79967"/>
    <lineage>
        <taxon>Bacteria</taxon>
        <taxon>Pseudomonadati</taxon>
        <taxon>Pseudomonadota</taxon>
        <taxon>Gammaproteobacteria</taxon>
        <taxon>Enterobacterales</taxon>
        <taxon>Erwiniaceae</taxon>
        <taxon>Erwinia</taxon>
    </lineage>
</organism>
<dbReference type="Proteomes" id="UP001058553">
    <property type="component" value="Chromosome"/>
</dbReference>
<reference evidence="2" key="1">
    <citation type="submission" date="2022-07" db="EMBL/GenBank/DDBJ databases">
        <title>Genetic diversity of Erwinia pyrifoliae.</title>
        <authorList>
            <person name="Park D.S."/>
            <person name="Ham H."/>
        </authorList>
    </citation>
    <scope>NUCLEOTIDE SEQUENCE</scope>
    <source>
        <strain evidence="2">CP201486</strain>
    </source>
</reference>
<gene>
    <name evidence="2" type="ORF">NYP84_10645</name>
</gene>
<evidence type="ECO:0000256" key="1">
    <source>
        <dbReference type="SAM" id="Coils"/>
    </source>
</evidence>
<dbReference type="RefSeq" id="WP_259818045.1">
    <property type="nucleotide sequence ID" value="NZ_CP103445.1"/>
</dbReference>
<keyword evidence="1" id="KW-0175">Coiled coil</keyword>
<feature type="coiled-coil region" evidence="1">
    <location>
        <begin position="69"/>
        <end position="96"/>
    </location>
</feature>
<keyword evidence="3" id="KW-1185">Reference proteome</keyword>
<evidence type="ECO:0000313" key="2">
    <source>
        <dbReference type="EMBL" id="UWS32128.1"/>
    </source>
</evidence>
<proteinExistence type="predicted"/>
<dbReference type="EMBL" id="CP103445">
    <property type="protein sequence ID" value="UWS32128.1"/>
    <property type="molecule type" value="Genomic_DNA"/>
</dbReference>
<accession>A0ABY5X423</accession>